<dbReference type="EC" id="2.1.1.221" evidence="1"/>
<dbReference type="GO" id="GO:0002939">
    <property type="term" value="P:tRNA N1-guanine methylation"/>
    <property type="evidence" value="ECO:0007669"/>
    <property type="project" value="TreeGrafter"/>
</dbReference>
<evidence type="ECO:0000259" key="7">
    <source>
        <dbReference type="PROSITE" id="PS51675"/>
    </source>
</evidence>
<feature type="compositionally biased region" description="Low complexity" evidence="6">
    <location>
        <begin position="311"/>
        <end position="322"/>
    </location>
</feature>
<gene>
    <name evidence="8" type="primary">107361851</name>
</gene>
<dbReference type="OrthoDB" id="278300at2759"/>
<protein>
    <recommendedName>
        <fullName evidence="1">tRNA (guanine(9)-N(1))-methyltransferase</fullName>
        <ecNumber evidence="1">2.1.1.221</ecNumber>
    </recommendedName>
</protein>
<dbReference type="KEGG" id="tut:107361851"/>
<dbReference type="InterPro" id="IPR028564">
    <property type="entry name" value="MT_TRM10-typ"/>
</dbReference>
<evidence type="ECO:0000256" key="6">
    <source>
        <dbReference type="SAM" id="MobiDB-lite"/>
    </source>
</evidence>
<organism evidence="8 9">
    <name type="scientific">Tetranychus urticae</name>
    <name type="common">Two-spotted spider mite</name>
    <dbReference type="NCBI Taxonomy" id="32264"/>
    <lineage>
        <taxon>Eukaryota</taxon>
        <taxon>Metazoa</taxon>
        <taxon>Ecdysozoa</taxon>
        <taxon>Arthropoda</taxon>
        <taxon>Chelicerata</taxon>
        <taxon>Arachnida</taxon>
        <taxon>Acari</taxon>
        <taxon>Acariformes</taxon>
        <taxon>Trombidiformes</taxon>
        <taxon>Prostigmata</taxon>
        <taxon>Eleutherengona</taxon>
        <taxon>Raphignathae</taxon>
        <taxon>Tetranychoidea</taxon>
        <taxon>Tetranychidae</taxon>
        <taxon>Tetranychus</taxon>
    </lineage>
</organism>
<evidence type="ECO:0000256" key="3">
    <source>
        <dbReference type="ARBA" id="ARBA00022679"/>
    </source>
</evidence>
<reference evidence="9" key="1">
    <citation type="submission" date="2011-08" db="EMBL/GenBank/DDBJ databases">
        <authorList>
            <person name="Rombauts S."/>
        </authorList>
    </citation>
    <scope>NUCLEOTIDE SEQUENCE</scope>
    <source>
        <strain evidence="9">London</strain>
    </source>
</reference>
<dbReference type="GO" id="GO:0000049">
    <property type="term" value="F:tRNA binding"/>
    <property type="evidence" value="ECO:0007669"/>
    <property type="project" value="TreeGrafter"/>
</dbReference>
<dbReference type="CDD" id="cd18101">
    <property type="entry name" value="Trm10euk_A"/>
    <property type="match status" value="1"/>
</dbReference>
<dbReference type="Gene3D" id="3.40.1280.30">
    <property type="match status" value="1"/>
</dbReference>
<dbReference type="InterPro" id="IPR038459">
    <property type="entry name" value="MT_TRM10-typ_sf"/>
</dbReference>
<dbReference type="PANTHER" id="PTHR13563">
    <property type="entry name" value="TRNA (GUANINE-9-) METHYLTRANSFERASE"/>
    <property type="match status" value="1"/>
</dbReference>
<accession>T1K937</accession>
<dbReference type="STRING" id="32264.T1K937"/>
<evidence type="ECO:0000256" key="5">
    <source>
        <dbReference type="ARBA" id="ARBA00048434"/>
    </source>
</evidence>
<dbReference type="GO" id="GO:0052905">
    <property type="term" value="F:tRNA (guanosine(9)-N1)-methyltransferase activity"/>
    <property type="evidence" value="ECO:0007669"/>
    <property type="project" value="UniProtKB-EC"/>
</dbReference>
<evidence type="ECO:0000313" key="8">
    <source>
        <dbReference type="EnsemblMetazoa" id="tetur07g03560.1"/>
    </source>
</evidence>
<dbReference type="Proteomes" id="UP000015104">
    <property type="component" value="Unassembled WGS sequence"/>
</dbReference>
<dbReference type="eggNOG" id="KOG2967">
    <property type="taxonomic scope" value="Eukaryota"/>
</dbReference>
<reference evidence="8" key="2">
    <citation type="submission" date="2015-06" db="UniProtKB">
        <authorList>
            <consortium name="EnsemblMetazoa"/>
        </authorList>
    </citation>
    <scope>IDENTIFICATION</scope>
</reference>
<dbReference type="EnsemblMetazoa" id="tetur07g03560.1">
    <property type="protein sequence ID" value="tetur07g03560.1"/>
    <property type="gene ID" value="tetur07g03560"/>
</dbReference>
<evidence type="ECO:0000256" key="4">
    <source>
        <dbReference type="ARBA" id="ARBA00022691"/>
    </source>
</evidence>
<sequence>MGDTSDEEKALGKVKVIADQLGLSLDEIKEKKYSKKTLKRMLKNKVYNETKIEKRKIQKQKRKAKRKELKETLGINLSEKKPRLTMSESPNKVNIAIDLSFNSMMNEKELRKLMKQIQRCYSLNRRSDAPCQLYLTSLKDEIAKGLMSKQPGFDYWDIHRKEEHFLDAFKDFKEKGTLIFLSSDSPNLLPDVAEIQKRGGDYAYIIGGLVDHNVHKGLTLGLAQKSGIQTARLPIDQCMELCVSKVLAVNHVFEIMLNATNGIAWSQSFMNVIPARKVKQSDALKSIRQPKKEHKENSENVVQKDQVENQSSASSGSESSTT</sequence>
<dbReference type="PANTHER" id="PTHR13563:SF13">
    <property type="entry name" value="TRNA METHYLTRANSFERASE 10 HOMOLOG A"/>
    <property type="match status" value="1"/>
</dbReference>
<evidence type="ECO:0000256" key="2">
    <source>
        <dbReference type="ARBA" id="ARBA00022603"/>
    </source>
</evidence>
<comment type="catalytic activity">
    <reaction evidence="5">
        <text>guanosine(9) in tRNA + S-adenosyl-L-methionine = N(1)-methylguanosine(9) in tRNA + S-adenosyl-L-homocysteine + H(+)</text>
        <dbReference type="Rhea" id="RHEA:43156"/>
        <dbReference type="Rhea" id="RHEA-COMP:10367"/>
        <dbReference type="Rhea" id="RHEA-COMP:10368"/>
        <dbReference type="ChEBI" id="CHEBI:15378"/>
        <dbReference type="ChEBI" id="CHEBI:57856"/>
        <dbReference type="ChEBI" id="CHEBI:59789"/>
        <dbReference type="ChEBI" id="CHEBI:73542"/>
        <dbReference type="ChEBI" id="CHEBI:74269"/>
        <dbReference type="EC" id="2.1.1.221"/>
    </reaction>
</comment>
<feature type="region of interest" description="Disordered" evidence="6">
    <location>
        <begin position="283"/>
        <end position="322"/>
    </location>
</feature>
<dbReference type="OMA" id="FKKNDGW"/>
<name>T1K937_TETUR</name>
<keyword evidence="3" id="KW-0808">Transferase</keyword>
<dbReference type="PROSITE" id="PS51675">
    <property type="entry name" value="SAM_MT_TRM10"/>
    <property type="match status" value="1"/>
</dbReference>
<dbReference type="AlphaFoldDB" id="T1K937"/>
<dbReference type="GO" id="GO:0005654">
    <property type="term" value="C:nucleoplasm"/>
    <property type="evidence" value="ECO:0007669"/>
    <property type="project" value="TreeGrafter"/>
</dbReference>
<dbReference type="InterPro" id="IPR007356">
    <property type="entry name" value="tRNA_m1G_MeTrfase_euk"/>
</dbReference>
<dbReference type="HOGENOM" id="CLU_034384_7_0_1"/>
<dbReference type="EMBL" id="CAEY01001888">
    <property type="status" value="NOT_ANNOTATED_CDS"/>
    <property type="molecule type" value="Genomic_DNA"/>
</dbReference>
<proteinExistence type="predicted"/>
<keyword evidence="2" id="KW-0489">Methyltransferase</keyword>
<evidence type="ECO:0000313" key="9">
    <source>
        <dbReference type="Proteomes" id="UP000015104"/>
    </source>
</evidence>
<keyword evidence="4" id="KW-0949">S-adenosyl-L-methionine</keyword>
<keyword evidence="9" id="KW-1185">Reference proteome</keyword>
<feature type="domain" description="SAM-dependent MTase TRM10-type" evidence="7">
    <location>
        <begin position="80"/>
        <end position="280"/>
    </location>
</feature>
<evidence type="ECO:0000256" key="1">
    <source>
        <dbReference type="ARBA" id="ARBA00012797"/>
    </source>
</evidence>